<dbReference type="OrthoDB" id="9780884at2"/>
<protein>
    <submittedName>
        <fullName evidence="4">Metallophosphoesterase</fullName>
    </submittedName>
</protein>
<dbReference type="Pfam" id="PF00149">
    <property type="entry name" value="Metallophos"/>
    <property type="match status" value="1"/>
</dbReference>
<keyword evidence="1" id="KW-0479">Metal-binding</keyword>
<dbReference type="GO" id="GO:0008758">
    <property type="term" value="F:UDP-2,3-diacylglucosamine hydrolase activity"/>
    <property type="evidence" value="ECO:0007669"/>
    <property type="project" value="TreeGrafter"/>
</dbReference>
<dbReference type="InterPro" id="IPR051158">
    <property type="entry name" value="Metallophosphoesterase_sf"/>
</dbReference>
<dbReference type="SUPFAM" id="SSF56300">
    <property type="entry name" value="Metallo-dependent phosphatases"/>
    <property type="match status" value="1"/>
</dbReference>
<keyword evidence="2" id="KW-0378">Hydrolase</keyword>
<gene>
    <name evidence="4" type="ORF">QH73_0022595</name>
</gene>
<feature type="domain" description="Calcineurin-like phosphoesterase" evidence="3">
    <location>
        <begin position="49"/>
        <end position="235"/>
    </location>
</feature>
<accession>A0A9X5E8Z4</accession>
<dbReference type="GO" id="GO:0046872">
    <property type="term" value="F:metal ion binding"/>
    <property type="evidence" value="ECO:0007669"/>
    <property type="project" value="UniProtKB-KW"/>
</dbReference>
<evidence type="ECO:0000256" key="2">
    <source>
        <dbReference type="ARBA" id="ARBA00022801"/>
    </source>
</evidence>
<dbReference type="AlphaFoldDB" id="A0A9X5E8Z4"/>
<proteinExistence type="predicted"/>
<organism evidence="4 5">
    <name type="scientific">Scytonema millei VB511283</name>
    <dbReference type="NCBI Taxonomy" id="1245923"/>
    <lineage>
        <taxon>Bacteria</taxon>
        <taxon>Bacillati</taxon>
        <taxon>Cyanobacteriota</taxon>
        <taxon>Cyanophyceae</taxon>
        <taxon>Nostocales</taxon>
        <taxon>Scytonemataceae</taxon>
        <taxon>Scytonema</taxon>
    </lineage>
</organism>
<dbReference type="GO" id="GO:0009245">
    <property type="term" value="P:lipid A biosynthetic process"/>
    <property type="evidence" value="ECO:0007669"/>
    <property type="project" value="TreeGrafter"/>
</dbReference>
<evidence type="ECO:0000313" key="5">
    <source>
        <dbReference type="Proteomes" id="UP000031532"/>
    </source>
</evidence>
<evidence type="ECO:0000313" key="4">
    <source>
        <dbReference type="EMBL" id="NHC37389.1"/>
    </source>
</evidence>
<dbReference type="Proteomes" id="UP000031532">
    <property type="component" value="Unassembled WGS sequence"/>
</dbReference>
<comment type="caution">
    <text evidence="4">The sequence shown here is derived from an EMBL/GenBank/DDBJ whole genome shotgun (WGS) entry which is preliminary data.</text>
</comment>
<dbReference type="Gene3D" id="3.60.21.10">
    <property type="match status" value="1"/>
</dbReference>
<name>A0A9X5E8Z4_9CYAN</name>
<dbReference type="InterPro" id="IPR004843">
    <property type="entry name" value="Calcineurin-like_PHP"/>
</dbReference>
<sequence length="306" mass="33183">MKKIKYVLLSLLGLISAILIWGLLEPYLIDVEPQVAAIPNLPAAWSGQKVAVIGDWQIGMWLDNTPTIRQIVRQIVKERPAIALIIGDFIYSPGQNPSEEINQAIELVRPLPASGIATYAVLGNHDYGMKAKDAPPNVTLAANLAESLEAAGVQVLKNEAVAIVPSQDRSQTSAKSDRIYLVGVGSHWANEDKPAAALAEVPDSAPRFVMMHNPESFALFPANTAPVAVAGHTHGGQIRLPFTPEWSWLTFTKKDRVHADGWSDGFGKPGNHLYVNRGIGFSIIPIRINCPPEITLFALQPARESA</sequence>
<evidence type="ECO:0000259" key="3">
    <source>
        <dbReference type="Pfam" id="PF00149"/>
    </source>
</evidence>
<dbReference type="InterPro" id="IPR029052">
    <property type="entry name" value="Metallo-depent_PP-like"/>
</dbReference>
<keyword evidence="5" id="KW-1185">Reference proteome</keyword>
<dbReference type="EMBL" id="JTJC03000008">
    <property type="protein sequence ID" value="NHC37389.1"/>
    <property type="molecule type" value="Genomic_DNA"/>
</dbReference>
<dbReference type="PANTHER" id="PTHR31302:SF31">
    <property type="entry name" value="PHOSPHODIESTERASE YAEI"/>
    <property type="match status" value="1"/>
</dbReference>
<reference evidence="4 5" key="1">
    <citation type="journal article" date="2015" name="Genome Announc.">
        <title>Draft Genome Sequence of the Terrestrial Cyanobacterium Scytonema millei VB511283, Isolated from Eastern India.</title>
        <authorList>
            <person name="Sen D."/>
            <person name="Chandrababunaidu M.M."/>
            <person name="Singh D."/>
            <person name="Sanghi N."/>
            <person name="Ghorai A."/>
            <person name="Mishra G.P."/>
            <person name="Madduluri M."/>
            <person name="Adhikary S.P."/>
            <person name="Tripathy S."/>
        </authorList>
    </citation>
    <scope>NUCLEOTIDE SEQUENCE [LARGE SCALE GENOMIC DNA]</scope>
    <source>
        <strain evidence="4 5">VB511283</strain>
    </source>
</reference>
<evidence type="ECO:0000256" key="1">
    <source>
        <dbReference type="ARBA" id="ARBA00022723"/>
    </source>
</evidence>
<dbReference type="PANTHER" id="PTHR31302">
    <property type="entry name" value="TRANSMEMBRANE PROTEIN WITH METALLOPHOSPHOESTERASE DOMAIN-RELATED"/>
    <property type="match status" value="1"/>
</dbReference>
<dbReference type="RefSeq" id="WP_039714355.1">
    <property type="nucleotide sequence ID" value="NZ_JTJC03000008.1"/>
</dbReference>
<dbReference type="GO" id="GO:0016020">
    <property type="term" value="C:membrane"/>
    <property type="evidence" value="ECO:0007669"/>
    <property type="project" value="GOC"/>
</dbReference>